<accession>A0A914D9N6</accession>
<feature type="domain" description="Quercetin 2,3-dioxygenase C-terminal cupin" evidence="4">
    <location>
        <begin position="51"/>
        <end position="136"/>
    </location>
</feature>
<dbReference type="PANTHER" id="PTHR43212:SF3">
    <property type="entry name" value="QUERCETIN 2,3-DIOXYGENASE"/>
    <property type="match status" value="1"/>
</dbReference>
<dbReference type="InterPro" id="IPR041602">
    <property type="entry name" value="Quercetinase_C"/>
</dbReference>
<evidence type="ECO:0000313" key="6">
    <source>
        <dbReference type="WBParaSite" id="ACRNAN_scaffold204.g7750.t1"/>
    </source>
</evidence>
<evidence type="ECO:0000256" key="1">
    <source>
        <dbReference type="ARBA" id="ARBA00008416"/>
    </source>
</evidence>
<comment type="similarity">
    <text evidence="1 2">Belongs to the pirin family.</text>
</comment>
<dbReference type="WBParaSite" id="ACRNAN_scaffold204.g7750.t1">
    <property type="protein sequence ID" value="ACRNAN_scaffold204.g7750.t1"/>
    <property type="gene ID" value="ACRNAN_scaffold204.g7750"/>
</dbReference>
<dbReference type="Gene3D" id="2.60.120.10">
    <property type="entry name" value="Jelly Rolls"/>
    <property type="match status" value="2"/>
</dbReference>
<dbReference type="InterPro" id="IPR011051">
    <property type="entry name" value="RmlC_Cupin_sf"/>
</dbReference>
<dbReference type="Pfam" id="PF17954">
    <property type="entry name" value="Pirin_C_2"/>
    <property type="match status" value="1"/>
</dbReference>
<evidence type="ECO:0000313" key="5">
    <source>
        <dbReference type="Proteomes" id="UP000887540"/>
    </source>
</evidence>
<name>A0A914D9N6_9BILA</name>
<dbReference type="InterPro" id="IPR003829">
    <property type="entry name" value="Pirin_N_dom"/>
</dbReference>
<dbReference type="InterPro" id="IPR014710">
    <property type="entry name" value="RmlC-like_jellyroll"/>
</dbReference>
<evidence type="ECO:0000259" key="4">
    <source>
        <dbReference type="Pfam" id="PF17954"/>
    </source>
</evidence>
<protein>
    <submittedName>
        <fullName evidence="6">Quercetin 2,3-dioxygenase</fullName>
    </submittedName>
</protein>
<evidence type="ECO:0000259" key="3">
    <source>
        <dbReference type="Pfam" id="PF02678"/>
    </source>
</evidence>
<reference evidence="6" key="1">
    <citation type="submission" date="2022-11" db="UniProtKB">
        <authorList>
            <consortium name="WormBaseParasite"/>
        </authorList>
    </citation>
    <scope>IDENTIFICATION</scope>
</reference>
<dbReference type="Proteomes" id="UP000887540">
    <property type="component" value="Unplaced"/>
</dbReference>
<dbReference type="CDD" id="cd20311">
    <property type="entry name" value="cupin_Yhhw_C"/>
    <property type="match status" value="1"/>
</dbReference>
<sequence>MSAGTGIQHSEYNSDHENPAHGYQIWILPEKNGITPRYEQRRFEYSHGCQLILSPDARDGSLKVYQDMSLTRWILKNGDKPNIEVALGRKIWIQVVKGNIQIGDQKATTSDAFAISDESYVPIQANSDSEILVFDLPPSKTTIGPMRK</sequence>
<organism evidence="5 6">
    <name type="scientific">Acrobeloides nanus</name>
    <dbReference type="NCBI Taxonomy" id="290746"/>
    <lineage>
        <taxon>Eukaryota</taxon>
        <taxon>Metazoa</taxon>
        <taxon>Ecdysozoa</taxon>
        <taxon>Nematoda</taxon>
        <taxon>Chromadorea</taxon>
        <taxon>Rhabditida</taxon>
        <taxon>Tylenchina</taxon>
        <taxon>Cephalobomorpha</taxon>
        <taxon>Cephaloboidea</taxon>
        <taxon>Cephalobidae</taxon>
        <taxon>Acrobeloides</taxon>
    </lineage>
</organism>
<proteinExistence type="inferred from homology"/>
<dbReference type="AlphaFoldDB" id="A0A914D9N6"/>
<dbReference type="PANTHER" id="PTHR43212">
    <property type="entry name" value="QUERCETIN 2,3-DIOXYGENASE"/>
    <property type="match status" value="1"/>
</dbReference>
<dbReference type="Pfam" id="PF02678">
    <property type="entry name" value="Pirin"/>
    <property type="match status" value="1"/>
</dbReference>
<feature type="domain" description="Pirin N-terminal" evidence="3">
    <location>
        <begin position="1"/>
        <end position="27"/>
    </location>
</feature>
<keyword evidence="5" id="KW-1185">Reference proteome</keyword>
<dbReference type="SUPFAM" id="SSF51182">
    <property type="entry name" value="RmlC-like cupins"/>
    <property type="match status" value="1"/>
</dbReference>
<evidence type="ECO:0000256" key="2">
    <source>
        <dbReference type="RuleBase" id="RU003457"/>
    </source>
</evidence>
<dbReference type="InterPro" id="IPR012093">
    <property type="entry name" value="Pirin"/>
</dbReference>